<dbReference type="EMBL" id="SOEC01000003">
    <property type="protein sequence ID" value="TDX31627.1"/>
    <property type="molecule type" value="Genomic_DNA"/>
</dbReference>
<dbReference type="AlphaFoldDB" id="A0A4R8FXE5"/>
<keyword evidence="1" id="KW-1133">Transmembrane helix</keyword>
<sequence>MAGASLLTLIDDISTILDDVSVMTKVAAKKTAGVLGDDLALNAQQVTGVKADRELPVVWAVAKGSFLNKLILVPAALLISAFIPWAVTPLLMLGGAFLCYEGFEKLAHRFLHSKDEDKAHHDEQVKALNDPDIDLVAFEKDKIKGAIRTDFILSAEIIAITLGTVAGASLTQQITVMSSIAILMTVGVYGLVAGIVKLDDLGLYLDKKSGALSQAIGGAILRAAPYLMKSLSVIGTAAMFMVGGGILTHGIPFLEHAVEDVSHASAAIPGIGTVLGTLGTTVLNALFGIVAGGMVLGVVKLASRLGGKRGTTH</sequence>
<dbReference type="RefSeq" id="WP_134016458.1">
    <property type="nucleotide sequence ID" value="NZ_SOEC01000003.1"/>
</dbReference>
<accession>A0A4R8FXE5</accession>
<organism evidence="2 3">
    <name type="scientific">Modicisalibacter xianhensis</name>
    <dbReference type="NCBI Taxonomy" id="442341"/>
    <lineage>
        <taxon>Bacteria</taxon>
        <taxon>Pseudomonadati</taxon>
        <taxon>Pseudomonadota</taxon>
        <taxon>Gammaproteobacteria</taxon>
        <taxon>Oceanospirillales</taxon>
        <taxon>Halomonadaceae</taxon>
        <taxon>Modicisalibacter</taxon>
    </lineage>
</organism>
<evidence type="ECO:0000313" key="3">
    <source>
        <dbReference type="Proteomes" id="UP000294489"/>
    </source>
</evidence>
<feature type="transmembrane region" description="Helical" evidence="1">
    <location>
        <begin position="274"/>
        <end position="299"/>
    </location>
</feature>
<dbReference type="PANTHER" id="PTHR30503:SF3">
    <property type="entry name" value="INNER MEMBRANE PROTEIN YEDI"/>
    <property type="match status" value="1"/>
</dbReference>
<feature type="transmembrane region" description="Helical" evidence="1">
    <location>
        <begin position="231"/>
        <end position="254"/>
    </location>
</feature>
<evidence type="ECO:0008006" key="4">
    <source>
        <dbReference type="Google" id="ProtNLM"/>
    </source>
</evidence>
<evidence type="ECO:0000256" key="1">
    <source>
        <dbReference type="SAM" id="Phobius"/>
    </source>
</evidence>
<dbReference type="OrthoDB" id="9814178at2"/>
<dbReference type="Proteomes" id="UP000294489">
    <property type="component" value="Unassembled WGS sequence"/>
</dbReference>
<comment type="caution">
    <text evidence="2">The sequence shown here is derived from an EMBL/GenBank/DDBJ whole genome shotgun (WGS) entry which is preliminary data.</text>
</comment>
<dbReference type="InterPro" id="IPR008526">
    <property type="entry name" value="YedI"/>
</dbReference>
<proteinExistence type="predicted"/>
<protein>
    <recommendedName>
        <fullName evidence="4">Inner membrane protein YedI</fullName>
    </recommendedName>
</protein>
<gene>
    <name evidence="2" type="ORF">DFO67_103225</name>
</gene>
<dbReference type="GO" id="GO:0005886">
    <property type="term" value="C:plasma membrane"/>
    <property type="evidence" value="ECO:0007669"/>
    <property type="project" value="TreeGrafter"/>
</dbReference>
<name>A0A4R8FXE5_9GAMM</name>
<dbReference type="PIRSF" id="PIRSF016660">
    <property type="entry name" value="YedI"/>
    <property type="match status" value="1"/>
</dbReference>
<feature type="transmembrane region" description="Helical" evidence="1">
    <location>
        <begin position="151"/>
        <end position="170"/>
    </location>
</feature>
<keyword evidence="1" id="KW-0812">Transmembrane</keyword>
<keyword evidence="1" id="KW-0472">Membrane</keyword>
<evidence type="ECO:0000313" key="2">
    <source>
        <dbReference type="EMBL" id="TDX31627.1"/>
    </source>
</evidence>
<reference evidence="2 3" key="1">
    <citation type="submission" date="2019-03" db="EMBL/GenBank/DDBJ databases">
        <title>Freshwater and sediment microbial communities from various areas in North America, analyzing microbe dynamics in response to fracking.</title>
        <authorList>
            <person name="Lamendella R."/>
        </authorList>
    </citation>
    <scope>NUCLEOTIDE SEQUENCE [LARGE SCALE GENOMIC DNA]</scope>
    <source>
        <strain evidence="2 3">6_TX</strain>
    </source>
</reference>
<feature type="transmembrane region" description="Helical" evidence="1">
    <location>
        <begin position="176"/>
        <end position="198"/>
    </location>
</feature>
<dbReference type="PANTHER" id="PTHR30503">
    <property type="entry name" value="INNER MEMBRANE PROTEIN YEDI"/>
    <property type="match status" value="1"/>
</dbReference>
<dbReference type="Pfam" id="PF05661">
    <property type="entry name" value="DUF808"/>
    <property type="match status" value="1"/>
</dbReference>
<feature type="transmembrane region" description="Helical" evidence="1">
    <location>
        <begin position="71"/>
        <end position="100"/>
    </location>
</feature>